<dbReference type="InterPro" id="IPR010260">
    <property type="entry name" value="AlpA"/>
</dbReference>
<comment type="caution">
    <text evidence="1">The sequence shown here is derived from an EMBL/GenBank/DDBJ whole genome shotgun (WGS) entry which is preliminary data.</text>
</comment>
<evidence type="ECO:0000313" key="1">
    <source>
        <dbReference type="EMBL" id="MFG6458650.1"/>
    </source>
</evidence>
<dbReference type="PANTHER" id="PTHR36154:SF1">
    <property type="entry name" value="DNA-BINDING TRANSCRIPTIONAL ACTIVATOR ALPA"/>
    <property type="match status" value="1"/>
</dbReference>
<keyword evidence="2" id="KW-1185">Reference proteome</keyword>
<dbReference type="EMBL" id="JBIGIA010000014">
    <property type="protein sequence ID" value="MFG6458650.1"/>
    <property type="molecule type" value="Genomic_DNA"/>
</dbReference>
<organism evidence="1 2">
    <name type="scientific">Pelomonas nitida</name>
    <dbReference type="NCBI Taxonomy" id="3299027"/>
    <lineage>
        <taxon>Bacteria</taxon>
        <taxon>Pseudomonadati</taxon>
        <taxon>Pseudomonadota</taxon>
        <taxon>Betaproteobacteria</taxon>
        <taxon>Burkholderiales</taxon>
        <taxon>Sphaerotilaceae</taxon>
        <taxon>Roseateles</taxon>
    </lineage>
</organism>
<dbReference type="InterPro" id="IPR052931">
    <property type="entry name" value="Prophage_regulatory_activator"/>
</dbReference>
<dbReference type="RefSeq" id="WP_394489835.1">
    <property type="nucleotide sequence ID" value="NZ_JBIGIA010000014.1"/>
</dbReference>
<accession>A0ABW7G9K7</accession>
<protein>
    <submittedName>
        <fullName evidence="1">Helix-turn-helix transcriptional regulator</fullName>
    </submittedName>
</protein>
<proteinExistence type="predicted"/>
<reference evidence="1 2" key="1">
    <citation type="submission" date="2024-09" db="EMBL/GenBank/DDBJ databases">
        <title>Novel species of the genus Pelomonas and Roseateles isolated from streams.</title>
        <authorList>
            <person name="Lu H."/>
        </authorList>
    </citation>
    <scope>NUCLEOTIDE SEQUENCE [LARGE SCALE GENOMIC DNA]</scope>
    <source>
        <strain evidence="1 2">BYS96W</strain>
    </source>
</reference>
<name>A0ABW7G9K7_9BURK</name>
<evidence type="ECO:0000313" key="2">
    <source>
        <dbReference type="Proteomes" id="UP001606305"/>
    </source>
</evidence>
<gene>
    <name evidence="1" type="ORF">ACG00X_17550</name>
</gene>
<dbReference type="Pfam" id="PF05930">
    <property type="entry name" value="Phage_AlpA"/>
    <property type="match status" value="1"/>
</dbReference>
<dbReference type="Proteomes" id="UP001606305">
    <property type="component" value="Unassembled WGS sequence"/>
</dbReference>
<dbReference type="PANTHER" id="PTHR36154">
    <property type="entry name" value="DNA-BINDING TRANSCRIPTIONAL ACTIVATOR ALPA"/>
    <property type="match status" value="1"/>
</dbReference>
<dbReference type="Gene3D" id="1.10.238.160">
    <property type="match status" value="1"/>
</dbReference>
<sequence length="76" mass="8574">MQQSESRASTSTPADAPTVILRMASVRRMTTLGRSTIYRLMSLKLFPSAIKLGPRAVGWRLTDIDQWLEERPDSSH</sequence>